<dbReference type="EMBL" id="JAHWGI010000100">
    <property type="protein sequence ID" value="KAK3909436.1"/>
    <property type="molecule type" value="Genomic_DNA"/>
</dbReference>
<dbReference type="InterPro" id="IPR044822">
    <property type="entry name" value="Myb_DNA-bind_4"/>
</dbReference>
<reference evidence="3" key="2">
    <citation type="journal article" date="2023" name="BMC Genomics">
        <title>Pest status, molecular evolution, and epigenetic factors derived from the genome assembly of Frankliniella fusca, a thysanopteran phytovirus vector.</title>
        <authorList>
            <person name="Catto M.A."/>
            <person name="Labadie P.E."/>
            <person name="Jacobson A.L."/>
            <person name="Kennedy G.G."/>
            <person name="Srinivasan R."/>
            <person name="Hunt B.G."/>
        </authorList>
    </citation>
    <scope>NUCLEOTIDE SEQUENCE</scope>
    <source>
        <strain evidence="3">PL_HMW_Pooled</strain>
    </source>
</reference>
<dbReference type="AlphaFoldDB" id="A0AAE1GVB3"/>
<feature type="region of interest" description="Disordered" evidence="1">
    <location>
        <begin position="63"/>
        <end position="82"/>
    </location>
</feature>
<feature type="compositionally biased region" description="Low complexity" evidence="1">
    <location>
        <begin position="205"/>
        <end position="220"/>
    </location>
</feature>
<evidence type="ECO:0000256" key="1">
    <source>
        <dbReference type="SAM" id="MobiDB-lite"/>
    </source>
</evidence>
<dbReference type="Pfam" id="PF13837">
    <property type="entry name" value="Myb_DNA-bind_4"/>
    <property type="match status" value="1"/>
</dbReference>
<feature type="region of interest" description="Disordered" evidence="1">
    <location>
        <begin position="205"/>
        <end position="236"/>
    </location>
</feature>
<proteinExistence type="predicted"/>
<reference evidence="3" key="1">
    <citation type="submission" date="2021-07" db="EMBL/GenBank/DDBJ databases">
        <authorList>
            <person name="Catto M.A."/>
            <person name="Jacobson A."/>
            <person name="Kennedy G."/>
            <person name="Labadie P."/>
            <person name="Hunt B.G."/>
            <person name="Srinivasan R."/>
        </authorList>
    </citation>
    <scope>NUCLEOTIDE SEQUENCE</scope>
    <source>
        <strain evidence="3">PL_HMW_Pooled</strain>
        <tissue evidence="3">Head</tissue>
    </source>
</reference>
<keyword evidence="4" id="KW-1185">Reference proteome</keyword>
<organism evidence="3 4">
    <name type="scientific">Frankliniella fusca</name>
    <dbReference type="NCBI Taxonomy" id="407009"/>
    <lineage>
        <taxon>Eukaryota</taxon>
        <taxon>Metazoa</taxon>
        <taxon>Ecdysozoa</taxon>
        <taxon>Arthropoda</taxon>
        <taxon>Hexapoda</taxon>
        <taxon>Insecta</taxon>
        <taxon>Pterygota</taxon>
        <taxon>Neoptera</taxon>
        <taxon>Paraneoptera</taxon>
        <taxon>Thysanoptera</taxon>
        <taxon>Terebrantia</taxon>
        <taxon>Thripoidea</taxon>
        <taxon>Thripidae</taxon>
        <taxon>Frankliniella</taxon>
    </lineage>
</organism>
<sequence>MFKKIMLQKQIELPFPAGSLFNSQSSQSQPARTHIVKIVPSGNSLVPNSLPISPKLLVPSKIQGDSQELNQEAETEPTGQASEKIPTFRWSNNQILMLLASYELHKEAPNDFSKEDKKMWASIANDLNTKTPPLFLRDVTAEQVKDKINNMKGRLNAKKDHNKQSGNDLKELTHLEERLNDILDASKQGGPAKECTLSSPLFPSAEEGQQAAASSHHTQQPVSGNMRFKRKRQHGTGSKVAAAKLTLETQWSGFLDHQAKMAAEQAAIAKATLSLREREVAARERRNKLMENYMLMKEKQAYKKEERWRKLLDLEERKLQFKRDCHMAMKRSILDD</sequence>
<protein>
    <submittedName>
        <fullName evidence="3">Inner centromere protein</fullName>
    </submittedName>
</protein>
<accession>A0AAE1GVB3</accession>
<feature type="compositionally biased region" description="Polar residues" evidence="1">
    <location>
        <begin position="63"/>
        <end position="81"/>
    </location>
</feature>
<gene>
    <name evidence="3" type="ORF">KUF71_019491</name>
</gene>
<evidence type="ECO:0000313" key="3">
    <source>
        <dbReference type="EMBL" id="KAK3909436.1"/>
    </source>
</evidence>
<comment type="caution">
    <text evidence="3">The sequence shown here is derived from an EMBL/GenBank/DDBJ whole genome shotgun (WGS) entry which is preliminary data.</text>
</comment>
<name>A0AAE1GVB3_9NEOP</name>
<feature type="domain" description="Myb/SANT-like DNA-binding" evidence="2">
    <location>
        <begin position="89"/>
        <end position="169"/>
    </location>
</feature>
<evidence type="ECO:0000259" key="2">
    <source>
        <dbReference type="Pfam" id="PF13837"/>
    </source>
</evidence>
<dbReference type="Proteomes" id="UP001219518">
    <property type="component" value="Unassembled WGS sequence"/>
</dbReference>
<evidence type="ECO:0000313" key="4">
    <source>
        <dbReference type="Proteomes" id="UP001219518"/>
    </source>
</evidence>